<dbReference type="SMART" id="SM00101">
    <property type="entry name" value="14_3_3"/>
    <property type="match status" value="1"/>
</dbReference>
<comment type="similarity">
    <text evidence="1">Belongs to the 14-3-3 family.</text>
</comment>
<dbReference type="Proteomes" id="UP001215151">
    <property type="component" value="Unassembled WGS sequence"/>
</dbReference>
<feature type="domain" description="14-3-3" evidence="3">
    <location>
        <begin position="10"/>
        <end position="247"/>
    </location>
</feature>
<dbReference type="InterPro" id="IPR036815">
    <property type="entry name" value="14-3-3_dom_sf"/>
</dbReference>
<dbReference type="PRINTS" id="PR00305">
    <property type="entry name" value="1433ZETA"/>
</dbReference>
<dbReference type="AlphaFoldDB" id="A0AAD7TTU4"/>
<sequence>MSSINVTISRLDRLYLAKVADQAERYQDVISHLKEIINTHGAQLTIDERNLLSIAYKNLTATLRSSWRTIDNLQKKEALSSSRQQVKLMRVQKERIEKDIDVLCRDVVELLENSLMPAANDGEEKVFYSKMRGDYYRYLADLTRINSKEELAKTSLDAYKFAYKHALVTLPPTHPTRLGLALNFAVYYHDIMRSPERACHLAKHAFDEAVSAASESPSMAANLEDSLMILQLMRDDLILWQSEIARD</sequence>
<name>A0AAD7TTU4_9APHY</name>
<comment type="caution">
    <text evidence="4">The sequence shown here is derived from an EMBL/GenBank/DDBJ whole genome shotgun (WGS) entry which is preliminary data.</text>
</comment>
<dbReference type="PIRSF" id="PIRSF000868">
    <property type="entry name" value="14-3-3"/>
    <property type="match status" value="1"/>
</dbReference>
<dbReference type="Gene3D" id="1.20.190.20">
    <property type="entry name" value="14-3-3 domain"/>
    <property type="match status" value="1"/>
</dbReference>
<evidence type="ECO:0000256" key="1">
    <source>
        <dbReference type="ARBA" id="ARBA00006141"/>
    </source>
</evidence>
<evidence type="ECO:0000259" key="3">
    <source>
        <dbReference type="SMART" id="SM00101"/>
    </source>
</evidence>
<dbReference type="InterPro" id="IPR023410">
    <property type="entry name" value="14-3-3_domain"/>
</dbReference>
<protein>
    <recommendedName>
        <fullName evidence="3">14-3-3 domain-containing protein</fullName>
    </recommendedName>
</protein>
<dbReference type="EMBL" id="JAPEVG010000119">
    <property type="protein sequence ID" value="KAJ8482223.1"/>
    <property type="molecule type" value="Genomic_DNA"/>
</dbReference>
<accession>A0AAD7TTU4</accession>
<gene>
    <name evidence="4" type="ORF">ONZ51_g5487</name>
</gene>
<dbReference type="InterPro" id="IPR000308">
    <property type="entry name" value="14-3-3"/>
</dbReference>
<dbReference type="PANTHER" id="PTHR18860">
    <property type="entry name" value="14-3-3 PROTEIN"/>
    <property type="match status" value="1"/>
</dbReference>
<keyword evidence="5" id="KW-1185">Reference proteome</keyword>
<proteinExistence type="inferred from homology"/>
<feature type="site" description="Interaction with phosphoserine on interacting protein" evidence="2">
    <location>
        <position position="137"/>
    </location>
</feature>
<organism evidence="4 5">
    <name type="scientific">Trametes cubensis</name>
    <dbReference type="NCBI Taxonomy" id="1111947"/>
    <lineage>
        <taxon>Eukaryota</taxon>
        <taxon>Fungi</taxon>
        <taxon>Dikarya</taxon>
        <taxon>Basidiomycota</taxon>
        <taxon>Agaricomycotina</taxon>
        <taxon>Agaricomycetes</taxon>
        <taxon>Polyporales</taxon>
        <taxon>Polyporaceae</taxon>
        <taxon>Trametes</taxon>
    </lineage>
</organism>
<evidence type="ECO:0000313" key="4">
    <source>
        <dbReference type="EMBL" id="KAJ8482223.1"/>
    </source>
</evidence>
<reference evidence="4" key="1">
    <citation type="submission" date="2022-11" db="EMBL/GenBank/DDBJ databases">
        <title>Genome Sequence of Cubamyces cubensis.</title>
        <authorList>
            <person name="Buettner E."/>
        </authorList>
    </citation>
    <scope>NUCLEOTIDE SEQUENCE</scope>
    <source>
        <strain evidence="4">MPL-01</strain>
    </source>
</reference>
<dbReference type="SUPFAM" id="SSF48445">
    <property type="entry name" value="14-3-3 protein"/>
    <property type="match status" value="1"/>
</dbReference>
<feature type="site" description="Interaction with phosphoserine on interacting protein" evidence="2">
    <location>
        <position position="64"/>
    </location>
</feature>
<evidence type="ECO:0000256" key="2">
    <source>
        <dbReference type="PIRSR" id="PIRSR000868-1"/>
    </source>
</evidence>
<evidence type="ECO:0000313" key="5">
    <source>
        <dbReference type="Proteomes" id="UP001215151"/>
    </source>
</evidence>
<dbReference type="Pfam" id="PF00244">
    <property type="entry name" value="14-3-3"/>
    <property type="match status" value="1"/>
</dbReference>